<keyword evidence="5 14" id="KW-0812">Transmembrane</keyword>
<evidence type="ECO:0000313" key="16">
    <source>
        <dbReference type="Proteomes" id="UP000594260"/>
    </source>
</evidence>
<accession>A0A7M7J938</accession>
<dbReference type="OrthoDB" id="6498932at2759"/>
<dbReference type="RefSeq" id="XP_022648576.1">
    <property type="nucleotide sequence ID" value="XM_022792841.1"/>
</dbReference>
<evidence type="ECO:0000256" key="6">
    <source>
        <dbReference type="ARBA" id="ARBA00022989"/>
    </source>
</evidence>
<dbReference type="EnsemblMetazoa" id="XM_022792841">
    <property type="protein sequence ID" value="XP_022648576"/>
    <property type="gene ID" value="LOC111245055"/>
</dbReference>
<dbReference type="GO" id="GO:0005044">
    <property type="term" value="F:scavenger receptor activity"/>
    <property type="evidence" value="ECO:0007669"/>
    <property type="project" value="TreeGrafter"/>
</dbReference>
<dbReference type="PRINTS" id="PR01609">
    <property type="entry name" value="CD36FAMILY"/>
</dbReference>
<sequence>MSMQIPLAVVGFLVPIGIVSLTYAIYQEMTDVAESMDEDSKAYDAYVNSPVPTYQSIYMFNLTNYEDILRGKRPIVTELGPYVFKTVTQRNSSWYHDLVETTEVNAYYFEPNMSKGTLDDTIFTIDLYAITLLDMLQEKPHLKNISGNMTVFFNMTVRKLLYEGYEENNEWADILRFPGSLVSYLRPNNGSITKYQVYTGRSGRSKDTNAYYSWQNSKTLNYFKPACSNLDGTNGEFYQPTLYPPLIVKIFRRSLCKPWRLYLKDRFLRLGEPIVRYKALADLFSETGDPALDSCYSPNPTHRQGTFDATLCYMQDHNLTRYASQVILSSPHFLNGDPTLTQQISGLAPNEYEHGFYIDVHAKSGFVVDMRRRVQYNFRLLPTLQEPHLPPVIYPVYWEQIWRLPKDRDHIIDYLKRAWFPIGWIAVTAFLFFAFALINLVIAVACFARAPHDPVQETVSPSTKQLLGKGVSEQVLLTEPVSSMTSRFLSKSTQETSPKEIESLKKGLKSTLFDEGSVLEAIDSDGFSNSQTKSGKHGEDDDPETQTDSSAGLRPFVEIQPKPILRSRPAAANPKPKFVIPPNTSKNPYGPPPYPTQTYPPSLYPQGYQQSSNPAQRYAQSQNQSQTQQQTSNPAQLDTQSSNQSQGQQQSSNPAQIDTQSSNQSQGQQQSSNPAQIDTQSSNQSQGQQQSSNPAQIDTQSSNQSQGQQQSSNPAQIDTQSSNQSQGQQQSSNPAQIDTQSSNQSQGQQQSSNPAQMDTQSSNQPQGQQQSSKPAQMDTQSSDQFQGQQQSLNPAERYSQTTSPVHSYLQQTHAHTDRQVANQPLVGYPQQVQRILSTAAQPSSPLAAEAVTASPTAEQVTNGTRPLQ</sequence>
<evidence type="ECO:0000256" key="9">
    <source>
        <dbReference type="ARBA" id="ARBA00023170"/>
    </source>
</evidence>
<dbReference type="GO" id="GO:0005901">
    <property type="term" value="C:caveola"/>
    <property type="evidence" value="ECO:0007669"/>
    <property type="project" value="UniProtKB-SubCell"/>
</dbReference>
<protein>
    <recommendedName>
        <fullName evidence="11">Scavenger receptor class B member 1</fullName>
    </recommendedName>
    <alternativeName>
        <fullName evidence="12">SR-BI</fullName>
    </alternativeName>
</protein>
<dbReference type="PANTHER" id="PTHR11923:SF110">
    <property type="entry name" value="SCAVENGER RECEPTOR CLASS B MEMBER 1"/>
    <property type="match status" value="1"/>
</dbReference>
<reference evidence="15" key="1">
    <citation type="submission" date="2021-01" db="UniProtKB">
        <authorList>
            <consortium name="EnsemblMetazoa"/>
        </authorList>
    </citation>
    <scope>IDENTIFICATION</scope>
</reference>
<name>A0A7M7J938_VARDE</name>
<feature type="region of interest" description="Disordered" evidence="13">
    <location>
        <begin position="523"/>
        <end position="826"/>
    </location>
</feature>
<feature type="compositionally biased region" description="Low complexity" evidence="13">
    <location>
        <begin position="620"/>
        <end position="633"/>
    </location>
</feature>
<dbReference type="InParanoid" id="A0A7M7J938"/>
<evidence type="ECO:0000256" key="14">
    <source>
        <dbReference type="SAM" id="Phobius"/>
    </source>
</evidence>
<dbReference type="Proteomes" id="UP000594260">
    <property type="component" value="Unplaced"/>
</dbReference>
<evidence type="ECO:0000256" key="11">
    <source>
        <dbReference type="ARBA" id="ARBA00040821"/>
    </source>
</evidence>
<evidence type="ECO:0000256" key="2">
    <source>
        <dbReference type="ARBA" id="ARBA00004651"/>
    </source>
</evidence>
<dbReference type="GeneID" id="111245055"/>
<feature type="compositionally biased region" description="Polar residues" evidence="13">
    <location>
        <begin position="853"/>
        <end position="868"/>
    </location>
</feature>
<evidence type="ECO:0000256" key="5">
    <source>
        <dbReference type="ARBA" id="ARBA00022692"/>
    </source>
</evidence>
<feature type="region of interest" description="Disordered" evidence="13">
    <location>
        <begin position="840"/>
        <end position="868"/>
    </location>
</feature>
<feature type="compositionally biased region" description="Low complexity" evidence="13">
    <location>
        <begin position="700"/>
        <end position="713"/>
    </location>
</feature>
<keyword evidence="16" id="KW-1185">Reference proteome</keyword>
<feature type="compositionally biased region" description="Low complexity" evidence="13">
    <location>
        <begin position="660"/>
        <end position="673"/>
    </location>
</feature>
<dbReference type="InterPro" id="IPR002159">
    <property type="entry name" value="CD36_fam"/>
</dbReference>
<feature type="compositionally biased region" description="Low complexity" evidence="13">
    <location>
        <begin position="680"/>
        <end position="693"/>
    </location>
</feature>
<evidence type="ECO:0000313" key="15">
    <source>
        <dbReference type="EnsemblMetazoa" id="XP_022648576"/>
    </source>
</evidence>
<feature type="compositionally biased region" description="Low complexity" evidence="13">
    <location>
        <begin position="760"/>
        <end position="772"/>
    </location>
</feature>
<evidence type="ECO:0000256" key="4">
    <source>
        <dbReference type="ARBA" id="ARBA00022475"/>
    </source>
</evidence>
<comment type="subcellular location">
    <subcellularLocation>
        <location evidence="2">Cell membrane</location>
        <topology evidence="2">Multi-pass membrane protein</topology>
    </subcellularLocation>
    <subcellularLocation>
        <location evidence="1">Membrane</location>
        <location evidence="1">Caveola</location>
        <topology evidence="1">Multi-pass membrane protein</topology>
    </subcellularLocation>
</comment>
<feature type="compositionally biased region" description="Low complexity" evidence="13">
    <location>
        <begin position="780"/>
        <end position="791"/>
    </location>
</feature>
<feature type="compositionally biased region" description="Low complexity" evidence="13">
    <location>
        <begin position="740"/>
        <end position="753"/>
    </location>
</feature>
<feature type="compositionally biased region" description="Low complexity" evidence="13">
    <location>
        <begin position="640"/>
        <end position="653"/>
    </location>
</feature>
<keyword evidence="6 14" id="KW-1133">Transmembrane helix</keyword>
<evidence type="ECO:0000256" key="1">
    <source>
        <dbReference type="ARBA" id="ARBA00004189"/>
    </source>
</evidence>
<feature type="compositionally biased region" description="Polar residues" evidence="13">
    <location>
        <begin position="798"/>
        <end position="813"/>
    </location>
</feature>
<proteinExistence type="inferred from homology"/>
<keyword evidence="9" id="KW-0675">Receptor</keyword>
<evidence type="ECO:0000256" key="8">
    <source>
        <dbReference type="ARBA" id="ARBA00023157"/>
    </source>
</evidence>
<keyword evidence="7 14" id="KW-0472">Membrane</keyword>
<dbReference type="Pfam" id="PF01130">
    <property type="entry name" value="CD36"/>
    <property type="match status" value="1"/>
</dbReference>
<dbReference type="GO" id="GO:0005737">
    <property type="term" value="C:cytoplasm"/>
    <property type="evidence" value="ECO:0007669"/>
    <property type="project" value="TreeGrafter"/>
</dbReference>
<keyword evidence="10" id="KW-0325">Glycoprotein</keyword>
<dbReference type="AlphaFoldDB" id="A0A7M7J938"/>
<organism evidence="15 16">
    <name type="scientific">Varroa destructor</name>
    <name type="common">Honeybee mite</name>
    <dbReference type="NCBI Taxonomy" id="109461"/>
    <lineage>
        <taxon>Eukaryota</taxon>
        <taxon>Metazoa</taxon>
        <taxon>Ecdysozoa</taxon>
        <taxon>Arthropoda</taxon>
        <taxon>Chelicerata</taxon>
        <taxon>Arachnida</taxon>
        <taxon>Acari</taxon>
        <taxon>Parasitiformes</taxon>
        <taxon>Mesostigmata</taxon>
        <taxon>Gamasina</taxon>
        <taxon>Dermanyssoidea</taxon>
        <taxon>Varroidae</taxon>
        <taxon>Varroa</taxon>
    </lineage>
</organism>
<evidence type="ECO:0000256" key="10">
    <source>
        <dbReference type="ARBA" id="ARBA00023180"/>
    </source>
</evidence>
<feature type="compositionally biased region" description="Polar residues" evidence="13">
    <location>
        <begin position="607"/>
        <end position="619"/>
    </location>
</feature>
<evidence type="ECO:0000256" key="12">
    <source>
        <dbReference type="ARBA" id="ARBA00042244"/>
    </source>
</evidence>
<feature type="compositionally biased region" description="Low complexity" evidence="13">
    <location>
        <begin position="720"/>
        <end position="733"/>
    </location>
</feature>
<evidence type="ECO:0000256" key="7">
    <source>
        <dbReference type="ARBA" id="ARBA00023136"/>
    </source>
</evidence>
<feature type="compositionally biased region" description="Low complexity" evidence="13">
    <location>
        <begin position="596"/>
        <end position="606"/>
    </location>
</feature>
<dbReference type="PANTHER" id="PTHR11923">
    <property type="entry name" value="SCAVENGER RECEPTOR CLASS B TYPE-1 SR-B1"/>
    <property type="match status" value="1"/>
</dbReference>
<evidence type="ECO:0000256" key="13">
    <source>
        <dbReference type="SAM" id="MobiDB-lite"/>
    </source>
</evidence>
<feature type="transmembrane region" description="Helical" evidence="14">
    <location>
        <begin position="418"/>
        <end position="445"/>
    </location>
</feature>
<comment type="similarity">
    <text evidence="3">Belongs to the CD36 family.</text>
</comment>
<evidence type="ECO:0000256" key="3">
    <source>
        <dbReference type="ARBA" id="ARBA00010532"/>
    </source>
</evidence>
<keyword evidence="8" id="KW-1015">Disulfide bond</keyword>
<feature type="transmembrane region" description="Helical" evidence="14">
    <location>
        <begin position="6"/>
        <end position="26"/>
    </location>
</feature>
<keyword evidence="4" id="KW-1003">Cell membrane</keyword>
<dbReference type="KEGG" id="vde:111245055"/>